<evidence type="ECO:0000313" key="1">
    <source>
        <dbReference type="EMBL" id="KYD29218.1"/>
    </source>
</evidence>
<dbReference type="AlphaFoldDB" id="A0A150MXM2"/>
<name>A0A150MXM2_9BACL</name>
<sequence length="38" mass="4827">MNNLYYYMCIAGERNEKWKSFLFFANLRAMKWELFRQL</sequence>
<protein>
    <submittedName>
        <fullName evidence="1">Uncharacterized protein</fullName>
    </submittedName>
</protein>
<accession>A0A150MXM2</accession>
<dbReference type="EMBL" id="LQYW01000066">
    <property type="protein sequence ID" value="KYD29218.1"/>
    <property type="molecule type" value="Genomic_DNA"/>
</dbReference>
<organism evidence="1 2">
    <name type="scientific">Parageobacillus toebii</name>
    <dbReference type="NCBI Taxonomy" id="153151"/>
    <lineage>
        <taxon>Bacteria</taxon>
        <taxon>Bacillati</taxon>
        <taxon>Bacillota</taxon>
        <taxon>Bacilli</taxon>
        <taxon>Bacillales</taxon>
        <taxon>Anoxybacillaceae</taxon>
        <taxon>Parageobacillus</taxon>
    </lineage>
</organism>
<proteinExistence type="predicted"/>
<evidence type="ECO:0000313" key="2">
    <source>
        <dbReference type="Proteomes" id="UP000075324"/>
    </source>
</evidence>
<comment type="caution">
    <text evidence="1">The sequence shown here is derived from an EMBL/GenBank/DDBJ whole genome shotgun (WGS) entry which is preliminary data.</text>
</comment>
<reference evidence="1 2" key="1">
    <citation type="submission" date="2016-01" db="EMBL/GenBank/DDBJ databases">
        <title>Draft Genome Sequences of Seven Thermophilic Sporeformers Isolated from Foods.</title>
        <authorList>
            <person name="Berendsen E.M."/>
            <person name="Wells-Bennik M.H."/>
            <person name="Krawcyk A.O."/>
            <person name="De Jong A."/>
            <person name="Holsappel S."/>
            <person name="Eijlander R.T."/>
            <person name="Kuipers O.P."/>
        </authorList>
    </citation>
    <scope>NUCLEOTIDE SEQUENCE [LARGE SCALE GENOMIC DNA]</scope>
    <source>
        <strain evidence="1 2">B4110</strain>
    </source>
</reference>
<dbReference type="Proteomes" id="UP000075324">
    <property type="component" value="Unassembled WGS sequence"/>
</dbReference>
<gene>
    <name evidence="1" type="ORF">B4110_3044</name>
</gene>